<accession>A0A0B6X8V5</accession>
<dbReference type="Proteomes" id="UP000032930">
    <property type="component" value="Chromosome"/>
</dbReference>
<protein>
    <submittedName>
        <fullName evidence="1">Uncharacterized protein</fullName>
    </submittedName>
</protein>
<name>A0A0B6X8V5_XENBV</name>
<evidence type="ECO:0000313" key="2">
    <source>
        <dbReference type="Proteomes" id="UP000032930"/>
    </source>
</evidence>
<evidence type="ECO:0000313" key="1">
    <source>
        <dbReference type="EMBL" id="CDM89611.1"/>
    </source>
</evidence>
<organism evidence="1 2">
    <name type="scientific">Xenorhabdus bovienii</name>
    <name type="common">Xenorhabdus nematophila subsp. bovienii</name>
    <dbReference type="NCBI Taxonomy" id="40576"/>
    <lineage>
        <taxon>Bacteria</taxon>
        <taxon>Pseudomonadati</taxon>
        <taxon>Pseudomonadota</taxon>
        <taxon>Gammaproteobacteria</taxon>
        <taxon>Enterobacterales</taxon>
        <taxon>Morganellaceae</taxon>
        <taxon>Xenorhabdus</taxon>
    </lineage>
</organism>
<dbReference type="EMBL" id="FO818637">
    <property type="protein sequence ID" value="CDM89611.1"/>
    <property type="molecule type" value="Genomic_DNA"/>
</dbReference>
<dbReference type="KEGG" id="xbv:XBW1_2254"/>
<dbReference type="AlphaFoldDB" id="A0A0B6X8V5"/>
<sequence length="46" mass="5676">MLFCLYICVYIYYLMDYEIFNNYLYNNQMLITNQIFVNLFSKSTGH</sequence>
<gene>
    <name evidence="1" type="ORF">XBW1_2254</name>
</gene>
<reference evidence="1 2" key="1">
    <citation type="submission" date="2014-02" db="EMBL/GenBank/DDBJ databases">
        <authorList>
            <person name="Genoscope - CEA"/>
        </authorList>
    </citation>
    <scope>NUCLEOTIDE SEQUENCE [LARGE SCALE GENOMIC DNA]</scope>
    <source>
        <strain evidence="1 2">CS03</strain>
    </source>
</reference>
<proteinExistence type="predicted"/>